<accession>A0A3P3R5F4</accession>
<keyword evidence="1 2" id="KW-0378">Hydrolase</keyword>
<comment type="similarity">
    <text evidence="2">Belongs to the UPF0173 family.</text>
</comment>
<comment type="caution">
    <text evidence="4">The sequence shown here is derived from an EMBL/GenBank/DDBJ whole genome shotgun (WGS) entry which is preliminary data.</text>
</comment>
<feature type="domain" description="Metallo-beta-lactamase" evidence="3">
    <location>
        <begin position="7"/>
        <end position="200"/>
    </location>
</feature>
<proteinExistence type="inferred from homology"/>
<dbReference type="GO" id="GO:0016787">
    <property type="term" value="F:hydrolase activity"/>
    <property type="evidence" value="ECO:0007669"/>
    <property type="project" value="UniProtKB-UniRule"/>
</dbReference>
<dbReference type="InterPro" id="IPR022877">
    <property type="entry name" value="UPF0173"/>
</dbReference>
<evidence type="ECO:0000313" key="5">
    <source>
        <dbReference type="Proteomes" id="UP000282322"/>
    </source>
</evidence>
<dbReference type="InterPro" id="IPR001279">
    <property type="entry name" value="Metallo-B-lactamas"/>
</dbReference>
<dbReference type="PANTHER" id="PTHR43546">
    <property type="entry name" value="UPF0173 METAL-DEPENDENT HYDROLASE MJ1163-RELATED"/>
    <property type="match status" value="1"/>
</dbReference>
<evidence type="ECO:0000313" key="4">
    <source>
        <dbReference type="EMBL" id="RRJ28198.1"/>
    </source>
</evidence>
<sequence length="238" mass="25955">MELTWHGHSTWNVTVGDTTLLIDPFFDNPHTEYDPVDIESPEYLLLTHAHADHIADAGSFTDATVVTTPELAGYVADEHDMSETIGMNIGGTVECGDAFVTMHRADHTNGAMTDYEHSMGVPTGFLISDTEPTRDSDTDSATTFYHAGDTALMTEMRDVIGSYLSPDAAALPVGDHFTMGPWQAAIATEWLGVDHVLPMHYDTFPPIEIDVSEFEEAVESSESDAQPVVLEGDETFTL</sequence>
<dbReference type="PANTHER" id="PTHR43546:SF3">
    <property type="entry name" value="UPF0173 METAL-DEPENDENT HYDROLASE MJ1163"/>
    <property type="match status" value="1"/>
</dbReference>
<protein>
    <recommendedName>
        <fullName evidence="2">UPF0173 metal-dependent hydrolase EIK79_16545</fullName>
    </recommendedName>
</protein>
<evidence type="ECO:0000256" key="2">
    <source>
        <dbReference type="HAMAP-Rule" id="MF_00457"/>
    </source>
</evidence>
<dbReference type="Gene3D" id="3.60.15.10">
    <property type="entry name" value="Ribonuclease Z/Hydroxyacylglutathione hydrolase-like"/>
    <property type="match status" value="1"/>
</dbReference>
<dbReference type="NCBIfam" id="NF001911">
    <property type="entry name" value="PRK00685.1"/>
    <property type="match status" value="1"/>
</dbReference>
<dbReference type="InterPro" id="IPR050114">
    <property type="entry name" value="UPF0173_UPF0282_UlaG_hydrolase"/>
</dbReference>
<dbReference type="EMBL" id="RRCH01000040">
    <property type="protein sequence ID" value="RRJ28198.1"/>
    <property type="molecule type" value="Genomic_DNA"/>
</dbReference>
<dbReference type="Proteomes" id="UP000282322">
    <property type="component" value="Unassembled WGS sequence"/>
</dbReference>
<dbReference type="OrthoDB" id="28313at2157"/>
<reference evidence="4 5" key="1">
    <citation type="submission" date="2018-11" db="EMBL/GenBank/DDBJ databases">
        <title>Taxonoimc description of Halomarina strain SPP-AMP-1.</title>
        <authorList>
            <person name="Pal Y."/>
            <person name="Srinivasana K."/>
            <person name="Verma A."/>
            <person name="Kumar P."/>
        </authorList>
    </citation>
    <scope>NUCLEOTIDE SEQUENCE [LARGE SCALE GENOMIC DNA]</scope>
    <source>
        <strain evidence="4 5">SPP-AMP-1</strain>
    </source>
</reference>
<dbReference type="SUPFAM" id="SSF56281">
    <property type="entry name" value="Metallo-hydrolase/oxidoreductase"/>
    <property type="match status" value="1"/>
</dbReference>
<dbReference type="SMART" id="SM00849">
    <property type="entry name" value="Lactamase_B"/>
    <property type="match status" value="1"/>
</dbReference>
<dbReference type="AlphaFoldDB" id="A0A3P3R5F4"/>
<evidence type="ECO:0000259" key="3">
    <source>
        <dbReference type="SMART" id="SM00849"/>
    </source>
</evidence>
<gene>
    <name evidence="4" type="ORF">EIK79_16545</name>
</gene>
<organism evidence="4 5">
    <name type="scientific">Halocatena pleomorpha</name>
    <dbReference type="NCBI Taxonomy" id="1785090"/>
    <lineage>
        <taxon>Archaea</taxon>
        <taxon>Methanobacteriati</taxon>
        <taxon>Methanobacteriota</taxon>
        <taxon>Stenosarchaea group</taxon>
        <taxon>Halobacteria</taxon>
        <taxon>Halobacteriales</taxon>
        <taxon>Natronomonadaceae</taxon>
        <taxon>Halocatena</taxon>
    </lineage>
</organism>
<dbReference type="InterPro" id="IPR036866">
    <property type="entry name" value="RibonucZ/Hydroxyglut_hydro"/>
</dbReference>
<evidence type="ECO:0000256" key="1">
    <source>
        <dbReference type="ARBA" id="ARBA00022801"/>
    </source>
</evidence>
<keyword evidence="5" id="KW-1185">Reference proteome</keyword>
<dbReference type="Pfam" id="PF13483">
    <property type="entry name" value="Lactamase_B_3"/>
    <property type="match status" value="1"/>
</dbReference>
<dbReference type="RefSeq" id="WP_124956693.1">
    <property type="nucleotide sequence ID" value="NZ_RRCH01000040.1"/>
</dbReference>
<dbReference type="HAMAP" id="MF_00457">
    <property type="entry name" value="UPF0173"/>
    <property type="match status" value="1"/>
</dbReference>
<name>A0A3P3R5F4_9EURY</name>